<comment type="caution">
    <text evidence="2">The sequence shown here is derived from an EMBL/GenBank/DDBJ whole genome shotgun (WGS) entry which is preliminary data.</text>
</comment>
<evidence type="ECO:0000313" key="3">
    <source>
        <dbReference type="Proteomes" id="UP000313231"/>
    </source>
</evidence>
<dbReference type="AlphaFoldDB" id="A0A5C4WLA2"/>
<feature type="region of interest" description="Disordered" evidence="1">
    <location>
        <begin position="54"/>
        <end position="101"/>
    </location>
</feature>
<keyword evidence="3" id="KW-1185">Reference proteome</keyword>
<organism evidence="2 3">
    <name type="scientific">Nocardioides albidus</name>
    <dbReference type="NCBI Taxonomy" id="1517589"/>
    <lineage>
        <taxon>Bacteria</taxon>
        <taxon>Bacillati</taxon>
        <taxon>Actinomycetota</taxon>
        <taxon>Actinomycetes</taxon>
        <taxon>Propionibacteriales</taxon>
        <taxon>Nocardioidaceae</taxon>
        <taxon>Nocardioides</taxon>
    </lineage>
</organism>
<feature type="compositionally biased region" description="Pro residues" evidence="1">
    <location>
        <begin position="72"/>
        <end position="101"/>
    </location>
</feature>
<dbReference type="Pfam" id="PF08811">
    <property type="entry name" value="DUF1800"/>
    <property type="match status" value="1"/>
</dbReference>
<dbReference type="InterPro" id="IPR014917">
    <property type="entry name" value="DUF1800"/>
</dbReference>
<name>A0A5C4WLA2_9ACTN</name>
<proteinExistence type="predicted"/>
<dbReference type="OrthoDB" id="9772295at2"/>
<gene>
    <name evidence="2" type="ORF">FHP29_02240</name>
</gene>
<protein>
    <submittedName>
        <fullName evidence="2">DUF1800 domain-containing protein</fullName>
    </submittedName>
</protein>
<dbReference type="RefSeq" id="WP_139621248.1">
    <property type="nucleotide sequence ID" value="NZ_VDMP01000014.1"/>
</dbReference>
<feature type="compositionally biased region" description="Basic residues" evidence="1">
    <location>
        <begin position="54"/>
        <end position="67"/>
    </location>
</feature>
<evidence type="ECO:0000313" key="2">
    <source>
        <dbReference type="EMBL" id="TNM48139.1"/>
    </source>
</evidence>
<dbReference type="EMBL" id="VDMP01000014">
    <property type="protein sequence ID" value="TNM48139.1"/>
    <property type="molecule type" value="Genomic_DNA"/>
</dbReference>
<sequence>MREQSSGGPGAGMQDDVALTRRRWVRALMGGVVTGRPQGWHRCPLHPKHTCRHRRTCRHRLHRKPSRHAGLPSPPPGTPTELPPGLPPTPPVIVNPTPPSGVPTPLPVGEALPADVLRVLSRFSYGYGAGLHEQVRAAGGWPGWFEQQLDPASIADPRADGLLSWWPSLSMGYDGIWKLHQDGTQPGWVSVAHYARWCLLRRVYSTRQLHEVISEFWEDHLHIPLSDDLVFPFRGDYGMVVRKHALGRFTDLLQAAITHPAMSLSLDNAFSTKWAPNENLGRELLELHTVGAGNYTEDDVKTSARILTGFQVDTWRTWAPSYNPQRHWTGPVSVLGFTSANADPDGRAVIAAYLDHLAHHPLTARRLARKLAVRFVGDDPPAALVERLAQTYLDHDTDIRPVLRALAQAPELRSAAPKVRTPLGDLVATYRALEVDVHPPTSDESGANSLLWFAYSLGQPPFEWPRPDGPPADDASWSSTSRVLASMDFHLTTGGGWWPDVDMTYRAYASWLPAEPTAFADVVDRLSVRLFATRAAPRVVQACVEALGIAPTTLIGHQHALATWRMPHLLAVLLDSPDHLLH</sequence>
<dbReference type="Proteomes" id="UP000313231">
    <property type="component" value="Unassembled WGS sequence"/>
</dbReference>
<evidence type="ECO:0000256" key="1">
    <source>
        <dbReference type="SAM" id="MobiDB-lite"/>
    </source>
</evidence>
<accession>A0A5C4WLA2</accession>
<reference evidence="2 3" key="1">
    <citation type="journal article" date="2016" name="Int. J. Syst. Evol. Microbiol.">
        <title>Nocardioides albidus sp. nov., an actinobacterium isolated from garden soil.</title>
        <authorList>
            <person name="Singh H."/>
            <person name="Du J."/>
            <person name="Trinh H."/>
            <person name="Won K."/>
            <person name="Yang J.E."/>
            <person name="Yin C."/>
            <person name="Kook M."/>
            <person name="Yi T.H."/>
        </authorList>
    </citation>
    <scope>NUCLEOTIDE SEQUENCE [LARGE SCALE GENOMIC DNA]</scope>
    <source>
        <strain evidence="2 3">CCTCC AB 2015297</strain>
    </source>
</reference>